<keyword evidence="2" id="KW-0472">Membrane</keyword>
<evidence type="ECO:0000256" key="2">
    <source>
        <dbReference type="SAM" id="Phobius"/>
    </source>
</evidence>
<protein>
    <submittedName>
        <fullName evidence="3">Uncharacterized protein</fullName>
    </submittedName>
</protein>
<feature type="compositionally biased region" description="Polar residues" evidence="1">
    <location>
        <begin position="54"/>
        <end position="65"/>
    </location>
</feature>
<organism evidence="3">
    <name type="scientific">Abalone asfa-like virus</name>
    <dbReference type="NCBI Taxonomy" id="2839893"/>
    <lineage>
        <taxon>Viruses</taxon>
        <taxon>Varidnaviria</taxon>
        <taxon>Bamfordvirae</taxon>
        <taxon>Nucleocytoviricota</taxon>
        <taxon>Pokkesviricetes</taxon>
        <taxon>Asfuvirales</taxon>
        <taxon>Asfarviridae</taxon>
    </lineage>
</organism>
<evidence type="ECO:0000313" key="3">
    <source>
        <dbReference type="EMBL" id="BBO53983.1"/>
    </source>
</evidence>
<feature type="transmembrane region" description="Helical" evidence="2">
    <location>
        <begin position="6"/>
        <end position="27"/>
    </location>
</feature>
<evidence type="ECO:0000256" key="1">
    <source>
        <dbReference type="SAM" id="MobiDB-lite"/>
    </source>
</evidence>
<keyword evidence="2" id="KW-1133">Transmembrane helix</keyword>
<dbReference type="EMBL" id="LC506465">
    <property type="protein sequence ID" value="BBO53983.1"/>
    <property type="molecule type" value="Genomic_DNA"/>
</dbReference>
<accession>A0A5K7XYH3</accession>
<keyword evidence="2" id="KW-0812">Transmembrane</keyword>
<sequence length="90" mass="10092">MNSDLQTLCGMGIVIGVFIFTVVCGVLSEKLYHRCKWGPPFEFPKRRSVTPNPRFTSYKTMSTPPLITKDPVLKQPSSPPAYHDIVNLPV</sequence>
<proteinExistence type="predicted"/>
<name>A0A5K7XYH3_9VIRU</name>
<feature type="region of interest" description="Disordered" evidence="1">
    <location>
        <begin position="54"/>
        <end position="80"/>
    </location>
</feature>
<reference evidence="3" key="1">
    <citation type="journal article" date="2020" name="Sci. Rep.">
        <title>A novel Asfarvirus-like virus identified as a potential cause of mass mortality of abalone.</title>
        <authorList>
            <person name="Matsuyama T."/>
            <person name="Takano T."/>
            <person name="Nishiki I."/>
            <person name="Fujiwara A."/>
            <person name="Kiryu I."/>
            <person name="Inada M."/>
            <person name="Sakai T."/>
            <person name="Terashima S."/>
            <person name="Matsuura Y."/>
            <person name="Isowa K."/>
            <person name="Nakayasu C."/>
        </authorList>
    </citation>
    <scope>NUCLEOTIDE SEQUENCE</scope>
</reference>